<gene>
    <name evidence="1" type="ORF">KJI95_06945</name>
</gene>
<dbReference type="Pfam" id="PF11697">
    <property type="entry name" value="DUF3293"/>
    <property type="match status" value="1"/>
</dbReference>
<name>A0ABS5V1B0_9GAMM</name>
<sequence>MESHFEQLWSCYQSTEFLLTQPLSSVSRFAIVTAHNPQGELLSPCQNRLLDRKLLADIEAMGVPYRALIGTNSTLSHMEKSWAVFASEEESLELALKYRQNAIYYVVQDELLLLPCLMEREVVSLGSFRSRVKLVQELPELDL</sequence>
<evidence type="ECO:0000313" key="2">
    <source>
        <dbReference type="Proteomes" id="UP001195903"/>
    </source>
</evidence>
<comment type="caution">
    <text evidence="1">The sequence shown here is derived from an EMBL/GenBank/DDBJ whole genome shotgun (WGS) entry which is preliminary data.</text>
</comment>
<accession>A0ABS5V1B0</accession>
<keyword evidence="2" id="KW-1185">Reference proteome</keyword>
<evidence type="ECO:0000313" key="1">
    <source>
        <dbReference type="EMBL" id="MBT1444261.1"/>
    </source>
</evidence>
<dbReference type="InterPro" id="IPR021710">
    <property type="entry name" value="DUF3293"/>
</dbReference>
<dbReference type="Proteomes" id="UP001195903">
    <property type="component" value="Unassembled WGS sequence"/>
</dbReference>
<proteinExistence type="predicted"/>
<reference evidence="1 2" key="1">
    <citation type="submission" date="2021-05" db="EMBL/GenBank/DDBJ databases">
        <title>Shewanella sp. JM162201.</title>
        <authorList>
            <person name="Xu S."/>
            <person name="Li A."/>
        </authorList>
    </citation>
    <scope>NUCLEOTIDE SEQUENCE [LARGE SCALE GENOMIC DNA]</scope>
    <source>
        <strain evidence="1 2">JM162201</strain>
    </source>
</reference>
<dbReference type="RefSeq" id="WP_214506814.1">
    <property type="nucleotide sequence ID" value="NZ_JAHEPS010000002.1"/>
</dbReference>
<dbReference type="EMBL" id="JAHEPS010000002">
    <property type="protein sequence ID" value="MBT1444261.1"/>
    <property type="molecule type" value="Genomic_DNA"/>
</dbReference>
<protein>
    <submittedName>
        <fullName evidence="1">DUF3293 domain-containing protein</fullName>
    </submittedName>
</protein>
<organism evidence="1 2">
    <name type="scientific">Shewanella jiangmenensis</name>
    <dbReference type="NCBI Taxonomy" id="2837387"/>
    <lineage>
        <taxon>Bacteria</taxon>
        <taxon>Pseudomonadati</taxon>
        <taxon>Pseudomonadota</taxon>
        <taxon>Gammaproteobacteria</taxon>
        <taxon>Alteromonadales</taxon>
        <taxon>Shewanellaceae</taxon>
        <taxon>Shewanella</taxon>
    </lineage>
</organism>